<dbReference type="RefSeq" id="WP_003440393.1">
    <property type="nucleotide sequence ID" value="NZ_ANZB01000001.1"/>
</dbReference>
<keyword evidence="4" id="KW-1133">Transmembrane helix</keyword>
<evidence type="ECO:0000256" key="3">
    <source>
        <dbReference type="SAM" id="MobiDB-lite"/>
    </source>
</evidence>
<proteinExistence type="predicted"/>
<dbReference type="PANTHER" id="PTHR34216">
    <property type="match status" value="1"/>
</dbReference>
<keyword evidence="4" id="KW-0812">Transmembrane</keyword>
<dbReference type="SUPFAM" id="SSF88713">
    <property type="entry name" value="Glycoside hydrolase/deacetylase"/>
    <property type="match status" value="1"/>
</dbReference>
<dbReference type="InterPro" id="IPR002509">
    <property type="entry name" value="NODB_dom"/>
</dbReference>
<evidence type="ECO:0000313" key="7">
    <source>
        <dbReference type="EMBL" id="KRU13746.1"/>
    </source>
</evidence>
<keyword evidence="4" id="KW-0472">Membrane</keyword>
<dbReference type="PANTHER" id="PTHR34216:SF3">
    <property type="entry name" value="POLY-BETA-1,6-N-ACETYL-D-GLUCOSAMINE N-DEACETYLASE"/>
    <property type="match status" value="1"/>
</dbReference>
<dbReference type="KEGG" id="cpae:CPAST_c01530"/>
<reference evidence="7 8" key="3">
    <citation type="journal article" name="Genome Announc.">
        <title>Improved Draft Genome Sequence of Clostridium pasteurianum Strain ATCC 6013 (DSM 525) Using a Hybrid Next-Generation Sequencing Approach.</title>
        <authorList>
            <person name="Pyne M.E."/>
            <person name="Utturkar S."/>
            <person name="Brown S.D."/>
            <person name="Moo-Young M."/>
            <person name="Chung D.A."/>
            <person name="Chou C.P."/>
        </authorList>
    </citation>
    <scope>NUCLEOTIDE SEQUENCE [LARGE SCALE GENOMIC DNA]</scope>
    <source>
        <strain evidence="7 8">ATCC 6013</strain>
    </source>
</reference>
<dbReference type="CDD" id="cd10918">
    <property type="entry name" value="CE4_NodB_like_5s_6s"/>
    <property type="match status" value="1"/>
</dbReference>
<protein>
    <submittedName>
        <fullName evidence="6 7">Polysaccharide deacetylase</fullName>
    </submittedName>
</protein>
<dbReference type="GO" id="GO:0005576">
    <property type="term" value="C:extracellular region"/>
    <property type="evidence" value="ECO:0007669"/>
    <property type="project" value="UniProtKB-SubCell"/>
</dbReference>
<comment type="subcellular location">
    <subcellularLocation>
        <location evidence="1">Secreted</location>
    </subcellularLocation>
</comment>
<dbReference type="PATRIC" id="fig|1262449.3.peg.42"/>
<evidence type="ECO:0000256" key="4">
    <source>
        <dbReference type="SAM" id="Phobius"/>
    </source>
</evidence>
<dbReference type="KEGG" id="cpat:CLPA_c01530"/>
<name>A0A0H3J2W1_CLOPA</name>
<feature type="region of interest" description="Disordered" evidence="3">
    <location>
        <begin position="38"/>
        <end position="67"/>
    </location>
</feature>
<dbReference type="Gene3D" id="3.20.20.370">
    <property type="entry name" value="Glycoside hydrolase/deacetylase"/>
    <property type="match status" value="1"/>
</dbReference>
<dbReference type="AlphaFoldDB" id="A0A0H3J2W1"/>
<dbReference type="EMBL" id="CP009268">
    <property type="protein sequence ID" value="AJA50241.1"/>
    <property type="molecule type" value="Genomic_DNA"/>
</dbReference>
<dbReference type="PROSITE" id="PS51677">
    <property type="entry name" value="NODB"/>
    <property type="match status" value="1"/>
</dbReference>
<accession>A0A0H3J2W1</accession>
<feature type="domain" description="NodB homology" evidence="5">
    <location>
        <begin position="133"/>
        <end position="296"/>
    </location>
</feature>
<gene>
    <name evidence="6" type="ORF">CLPA_c01530</name>
    <name evidence="7" type="ORF">CP6013_02994</name>
</gene>
<evidence type="ECO:0000256" key="1">
    <source>
        <dbReference type="ARBA" id="ARBA00004613"/>
    </source>
</evidence>
<dbReference type="GO" id="GO:0005975">
    <property type="term" value="P:carbohydrate metabolic process"/>
    <property type="evidence" value="ECO:0007669"/>
    <property type="project" value="InterPro"/>
</dbReference>
<evidence type="ECO:0000313" key="8">
    <source>
        <dbReference type="Proteomes" id="UP000028042"/>
    </source>
</evidence>
<dbReference type="EMBL" id="JPGY02000001">
    <property type="protein sequence ID" value="KRU13746.1"/>
    <property type="molecule type" value="Genomic_DNA"/>
</dbReference>
<dbReference type="GO" id="GO:0016810">
    <property type="term" value="F:hydrolase activity, acting on carbon-nitrogen (but not peptide) bonds"/>
    <property type="evidence" value="ECO:0007669"/>
    <property type="project" value="InterPro"/>
</dbReference>
<evidence type="ECO:0000313" key="9">
    <source>
        <dbReference type="Proteomes" id="UP000030905"/>
    </source>
</evidence>
<keyword evidence="9" id="KW-1185">Reference proteome</keyword>
<reference evidence="6 9" key="1">
    <citation type="journal article" date="2015" name="Genome Announc.">
        <title>Complete Genome Sequence of the Nitrogen-Fixing and Solvent-Producing Clostridium pasteurianum DSM 525.</title>
        <authorList>
            <person name="Poehlein A."/>
            <person name="Grosse-Honebrink A."/>
            <person name="Zhang Y."/>
            <person name="Minton N.P."/>
            <person name="Daniel R."/>
        </authorList>
    </citation>
    <scope>NUCLEOTIDE SEQUENCE [LARGE SCALE GENOMIC DNA]</scope>
    <source>
        <strain evidence="6">DSM 525</strain>
        <strain evidence="9">DSM 525 / ATCC 6013</strain>
    </source>
</reference>
<sequence>MKSEEKKIIGASFFILLVVIIWAVIVNVNKDNSASKANASIASNSNSTVDKQNLKSDNQTDKQVPMKSNDKGVPILMYHSVSNDIAPAGLSGLRVTKDNFDAQMKYLKDNGYYTLTMDEVSNFITKNKPIPEKSVALTFDDGYKDNYTNVYPVLKQYGFKATVFVIAGNIDKNADYLTTVQLKEMQNNGIDIESGTYENLRLGNLTAAEQLESLQNSKQVLESILNKKVNYVSYPFGSYNTNTLNAVNKAGYLLGLSRDGRWSYKTDGIYKLSRVYIGPKHTEDNFKERINNSNYQ</sequence>
<dbReference type="Proteomes" id="UP000030905">
    <property type="component" value="Chromosome"/>
</dbReference>
<feature type="transmembrane region" description="Helical" evidence="4">
    <location>
        <begin position="7"/>
        <end position="25"/>
    </location>
</feature>
<dbReference type="Pfam" id="PF01522">
    <property type="entry name" value="Polysacc_deac_1"/>
    <property type="match status" value="1"/>
</dbReference>
<dbReference type="GeneID" id="93072409"/>
<evidence type="ECO:0000259" key="5">
    <source>
        <dbReference type="PROSITE" id="PS51677"/>
    </source>
</evidence>
<feature type="compositionally biased region" description="Low complexity" evidence="3">
    <location>
        <begin position="38"/>
        <end position="47"/>
    </location>
</feature>
<dbReference type="Proteomes" id="UP000028042">
    <property type="component" value="Unassembled WGS sequence"/>
</dbReference>
<organism evidence="6 9">
    <name type="scientific">Clostridium pasteurianum DSM 525 = ATCC 6013</name>
    <dbReference type="NCBI Taxonomy" id="1262449"/>
    <lineage>
        <taxon>Bacteria</taxon>
        <taxon>Bacillati</taxon>
        <taxon>Bacillota</taxon>
        <taxon>Clostridia</taxon>
        <taxon>Eubacteriales</taxon>
        <taxon>Clostridiaceae</taxon>
        <taxon>Clostridium</taxon>
    </lineage>
</organism>
<reference evidence="7" key="2">
    <citation type="submission" date="2015-10" db="EMBL/GenBank/DDBJ databases">
        <title>Improved Draft Genome Sequence of Clostridium pasteurianum Strain ATCC 6013 (DSM 525) Using a Hybrid Next-Generation Sequencing Approach.</title>
        <authorList>
            <person name="Pyne M.E."/>
            <person name="Utturkar S.M."/>
            <person name="Brown S.D."/>
            <person name="Moo-Young M."/>
            <person name="Chung D.A."/>
            <person name="Chou P.C."/>
        </authorList>
    </citation>
    <scope>NUCLEOTIDE SEQUENCE</scope>
    <source>
        <strain evidence="7">ATCC 6013</strain>
    </source>
</reference>
<dbReference type="InterPro" id="IPR011330">
    <property type="entry name" value="Glyco_hydro/deAcase_b/a-brl"/>
</dbReference>
<dbReference type="InterPro" id="IPR051398">
    <property type="entry name" value="Polysacch_Deacetylase"/>
</dbReference>
<evidence type="ECO:0000256" key="2">
    <source>
        <dbReference type="ARBA" id="ARBA00022729"/>
    </source>
</evidence>
<keyword evidence="2" id="KW-0732">Signal</keyword>
<evidence type="ECO:0000313" key="6">
    <source>
        <dbReference type="EMBL" id="AJA50241.1"/>
    </source>
</evidence>
<dbReference type="eggNOG" id="COG0726">
    <property type="taxonomic scope" value="Bacteria"/>
</dbReference>